<feature type="region of interest" description="Disordered" evidence="1">
    <location>
        <begin position="1"/>
        <end position="93"/>
    </location>
</feature>
<feature type="compositionally biased region" description="Basic and acidic residues" evidence="1">
    <location>
        <begin position="53"/>
        <end position="82"/>
    </location>
</feature>
<comment type="caution">
    <text evidence="2">The sequence shown here is derived from an EMBL/GenBank/DDBJ whole genome shotgun (WGS) entry which is preliminary data.</text>
</comment>
<sequence>MAYPNECRRPMLSSYHPSYPLGPEESEISNPNQIPLAPLHGHSYPRCPHHSSRRSEHTDSYRPEHQGEYRSSEPHGSSRIDDEGTSGLTPSSLADLAGRTARAYTLLVTYSRDSGGGQRWLAPDIEHIRGLGQYLLGDIRALKSLQRRVARVGASRALDYGGEAEYLAGKAEEAAEKLSRECEFVMAEIKAREY</sequence>
<name>A0A9W9CMC2_9PLEO</name>
<evidence type="ECO:0000313" key="3">
    <source>
        <dbReference type="Proteomes" id="UP001140560"/>
    </source>
</evidence>
<evidence type="ECO:0000256" key="1">
    <source>
        <dbReference type="SAM" id="MobiDB-lite"/>
    </source>
</evidence>
<gene>
    <name evidence="2" type="ORF">N0V83_004586</name>
</gene>
<keyword evidence="3" id="KW-1185">Reference proteome</keyword>
<dbReference type="EMBL" id="JAPEUY010000007">
    <property type="protein sequence ID" value="KAJ4371369.1"/>
    <property type="molecule type" value="Genomic_DNA"/>
</dbReference>
<dbReference type="Proteomes" id="UP001140560">
    <property type="component" value="Unassembled WGS sequence"/>
</dbReference>
<accession>A0A9W9CMC2</accession>
<reference evidence="2" key="1">
    <citation type="submission" date="2022-10" db="EMBL/GenBank/DDBJ databases">
        <title>Tapping the CABI collections for fungal endophytes: first genome assemblies for Collariella, Neodidymelliopsis, Ascochyta clinopodiicola, Didymella pomorum, Didymosphaeria variabile, Neocosmospora piperis and Neocucurbitaria cava.</title>
        <authorList>
            <person name="Hill R."/>
        </authorList>
    </citation>
    <scope>NUCLEOTIDE SEQUENCE</scope>
    <source>
        <strain evidence="2">IMI 356814</strain>
    </source>
</reference>
<dbReference type="AlphaFoldDB" id="A0A9W9CMC2"/>
<proteinExistence type="predicted"/>
<organism evidence="2 3">
    <name type="scientific">Neocucurbitaria cava</name>
    <dbReference type="NCBI Taxonomy" id="798079"/>
    <lineage>
        <taxon>Eukaryota</taxon>
        <taxon>Fungi</taxon>
        <taxon>Dikarya</taxon>
        <taxon>Ascomycota</taxon>
        <taxon>Pezizomycotina</taxon>
        <taxon>Dothideomycetes</taxon>
        <taxon>Pleosporomycetidae</taxon>
        <taxon>Pleosporales</taxon>
        <taxon>Pleosporineae</taxon>
        <taxon>Cucurbitariaceae</taxon>
        <taxon>Neocucurbitaria</taxon>
    </lineage>
</organism>
<protein>
    <submittedName>
        <fullName evidence="2">Uncharacterized protein</fullName>
    </submittedName>
</protein>
<evidence type="ECO:0000313" key="2">
    <source>
        <dbReference type="EMBL" id="KAJ4371369.1"/>
    </source>
</evidence>